<name>A0ABV6E441_9ACTN</name>
<evidence type="ECO:0000256" key="6">
    <source>
        <dbReference type="ARBA" id="ARBA00022777"/>
    </source>
</evidence>
<sequence>MPYQEGALSRLAELMRRVNSSTDTEVILEEIARGVVDVLGYGVAAIARLDGDTLVMTNVAGPPEVVAEILHRRTPANQILDEFRQADKWGILRFVPAGRMSEERLRAAWIPDLETADDDPEAWHPQHALYAPLYAASGELLGNMAVDLPRDNRMPSQAERELLEMFVVQAGVALSNAREHERLTERVRLDRMIASVAGSGTQSSLSQTLASAATAIEESLGTVQAWVRTFPIDAQGRELGAGSPLPFAVEHEVPELREDLLSQVVLNPLPGLVEIGVDDVASALLPASRKPLQEVMRAVGARRAVVCPLVSLDELVGYAILGFESRTRSLSPRETDAVLEVGRLLGQIVRASRVLETEQRLVQELRELARYRSELIATISHELKTPLTAILGHAELVADRHPDLTSIDAIIRNAQRLAHLVANLLHYSRVQGRRETVRRAVDLVELCEASVDLLGIRAGQAGVALSFRSTTDGPVVVFGDPEELARVVDNMVDNAVKYTREGGSVEVTMQVTDDEVVVEVADTGMGISPADQQHVFSAFHRSTNPNALSIPGTGLGLPIAERIAESHGGTLGVTSELGVGSTFRFTLPLRSARDATG</sequence>
<protein>
    <recommendedName>
        <fullName evidence="3">histidine kinase</fullName>
        <ecNumber evidence="3">2.7.13.3</ecNumber>
    </recommendedName>
</protein>
<evidence type="ECO:0000256" key="1">
    <source>
        <dbReference type="ARBA" id="ARBA00000085"/>
    </source>
</evidence>
<keyword evidence="6" id="KW-0418">Kinase</keyword>
<evidence type="ECO:0000313" key="10">
    <source>
        <dbReference type="Proteomes" id="UP001589698"/>
    </source>
</evidence>
<dbReference type="PANTHER" id="PTHR43711:SF1">
    <property type="entry name" value="HISTIDINE KINASE 1"/>
    <property type="match status" value="1"/>
</dbReference>
<dbReference type="Proteomes" id="UP001589698">
    <property type="component" value="Unassembled WGS sequence"/>
</dbReference>
<keyword evidence="9" id="KW-0067">ATP-binding</keyword>
<dbReference type="InterPro" id="IPR036097">
    <property type="entry name" value="HisK_dim/P_sf"/>
</dbReference>
<proteinExistence type="predicted"/>
<evidence type="ECO:0000259" key="8">
    <source>
        <dbReference type="PROSITE" id="PS50109"/>
    </source>
</evidence>
<evidence type="ECO:0000256" key="7">
    <source>
        <dbReference type="ARBA" id="ARBA00023012"/>
    </source>
</evidence>
<dbReference type="SUPFAM" id="SSF55781">
    <property type="entry name" value="GAF domain-like"/>
    <property type="match status" value="1"/>
</dbReference>
<organism evidence="9 10">
    <name type="scientific">Nocardioides zeicaulis</name>
    <dbReference type="NCBI Taxonomy" id="1776857"/>
    <lineage>
        <taxon>Bacteria</taxon>
        <taxon>Bacillati</taxon>
        <taxon>Actinomycetota</taxon>
        <taxon>Actinomycetes</taxon>
        <taxon>Propionibacteriales</taxon>
        <taxon>Nocardioidaceae</taxon>
        <taxon>Nocardioides</taxon>
    </lineage>
</organism>
<gene>
    <name evidence="9" type="ORF">ACFFJG_14840</name>
</gene>
<dbReference type="RefSeq" id="WP_378519558.1">
    <property type="nucleotide sequence ID" value="NZ_CBCSDI010000001.1"/>
</dbReference>
<dbReference type="Gene3D" id="3.30.565.10">
    <property type="entry name" value="Histidine kinase-like ATPase, C-terminal domain"/>
    <property type="match status" value="1"/>
</dbReference>
<dbReference type="SMART" id="SM00387">
    <property type="entry name" value="HATPase_c"/>
    <property type="match status" value="1"/>
</dbReference>
<keyword evidence="10" id="KW-1185">Reference proteome</keyword>
<keyword evidence="5" id="KW-0808">Transferase</keyword>
<dbReference type="PRINTS" id="PR00344">
    <property type="entry name" value="BCTRLSENSOR"/>
</dbReference>
<dbReference type="PANTHER" id="PTHR43711">
    <property type="entry name" value="TWO-COMPONENT HISTIDINE KINASE"/>
    <property type="match status" value="1"/>
</dbReference>
<feature type="domain" description="Histidine kinase" evidence="8">
    <location>
        <begin position="378"/>
        <end position="591"/>
    </location>
</feature>
<comment type="catalytic activity">
    <reaction evidence="1">
        <text>ATP + protein L-histidine = ADP + protein N-phospho-L-histidine.</text>
        <dbReference type="EC" id="2.7.13.3"/>
    </reaction>
</comment>
<evidence type="ECO:0000256" key="4">
    <source>
        <dbReference type="ARBA" id="ARBA00022553"/>
    </source>
</evidence>
<dbReference type="SUPFAM" id="SSF47384">
    <property type="entry name" value="Homodimeric domain of signal transducing histidine kinase"/>
    <property type="match status" value="1"/>
</dbReference>
<dbReference type="InterPro" id="IPR050736">
    <property type="entry name" value="Sensor_HK_Regulatory"/>
</dbReference>
<evidence type="ECO:0000256" key="5">
    <source>
        <dbReference type="ARBA" id="ARBA00022679"/>
    </source>
</evidence>
<evidence type="ECO:0000256" key="2">
    <source>
        <dbReference type="ARBA" id="ARBA00004236"/>
    </source>
</evidence>
<keyword evidence="9" id="KW-0547">Nucleotide-binding</keyword>
<dbReference type="SMART" id="SM00388">
    <property type="entry name" value="HisKA"/>
    <property type="match status" value="1"/>
</dbReference>
<comment type="caution">
    <text evidence="9">The sequence shown here is derived from an EMBL/GenBank/DDBJ whole genome shotgun (WGS) entry which is preliminary data.</text>
</comment>
<dbReference type="Gene3D" id="1.10.287.130">
    <property type="match status" value="1"/>
</dbReference>
<dbReference type="CDD" id="cd00075">
    <property type="entry name" value="HATPase"/>
    <property type="match status" value="1"/>
</dbReference>
<dbReference type="SMART" id="SM00065">
    <property type="entry name" value="GAF"/>
    <property type="match status" value="2"/>
</dbReference>
<dbReference type="EMBL" id="JBHLXH010000002">
    <property type="protein sequence ID" value="MFC0223761.1"/>
    <property type="molecule type" value="Genomic_DNA"/>
</dbReference>
<dbReference type="GO" id="GO:0005524">
    <property type="term" value="F:ATP binding"/>
    <property type="evidence" value="ECO:0007669"/>
    <property type="project" value="UniProtKB-KW"/>
</dbReference>
<dbReference type="Pfam" id="PF02518">
    <property type="entry name" value="HATPase_c"/>
    <property type="match status" value="1"/>
</dbReference>
<keyword evidence="4" id="KW-0597">Phosphoprotein</keyword>
<dbReference type="InterPro" id="IPR036890">
    <property type="entry name" value="HATPase_C_sf"/>
</dbReference>
<dbReference type="InterPro" id="IPR003661">
    <property type="entry name" value="HisK_dim/P_dom"/>
</dbReference>
<dbReference type="InterPro" id="IPR003018">
    <property type="entry name" value="GAF"/>
</dbReference>
<evidence type="ECO:0000313" key="9">
    <source>
        <dbReference type="EMBL" id="MFC0223761.1"/>
    </source>
</evidence>
<dbReference type="Pfam" id="PF00512">
    <property type="entry name" value="HisKA"/>
    <property type="match status" value="1"/>
</dbReference>
<keyword evidence="7" id="KW-0902">Two-component regulatory system</keyword>
<dbReference type="Gene3D" id="3.30.450.40">
    <property type="match status" value="2"/>
</dbReference>
<dbReference type="InterPro" id="IPR005467">
    <property type="entry name" value="His_kinase_dom"/>
</dbReference>
<evidence type="ECO:0000256" key="3">
    <source>
        <dbReference type="ARBA" id="ARBA00012438"/>
    </source>
</evidence>
<dbReference type="CDD" id="cd00082">
    <property type="entry name" value="HisKA"/>
    <property type="match status" value="1"/>
</dbReference>
<dbReference type="SUPFAM" id="SSF55874">
    <property type="entry name" value="ATPase domain of HSP90 chaperone/DNA topoisomerase II/histidine kinase"/>
    <property type="match status" value="1"/>
</dbReference>
<reference evidence="9 10" key="1">
    <citation type="submission" date="2024-09" db="EMBL/GenBank/DDBJ databases">
        <authorList>
            <person name="Sun Q."/>
            <person name="Mori K."/>
        </authorList>
    </citation>
    <scope>NUCLEOTIDE SEQUENCE [LARGE SCALE GENOMIC DNA]</scope>
    <source>
        <strain evidence="9 10">CCM 8654</strain>
    </source>
</reference>
<dbReference type="InterPro" id="IPR029016">
    <property type="entry name" value="GAF-like_dom_sf"/>
</dbReference>
<dbReference type="Pfam" id="PF13185">
    <property type="entry name" value="GAF_2"/>
    <property type="match status" value="1"/>
</dbReference>
<accession>A0ABV6E441</accession>
<dbReference type="InterPro" id="IPR004358">
    <property type="entry name" value="Sig_transdc_His_kin-like_C"/>
</dbReference>
<dbReference type="InterPro" id="IPR003594">
    <property type="entry name" value="HATPase_dom"/>
</dbReference>
<dbReference type="PROSITE" id="PS50109">
    <property type="entry name" value="HIS_KIN"/>
    <property type="match status" value="1"/>
</dbReference>
<comment type="subcellular location">
    <subcellularLocation>
        <location evidence="2">Cell membrane</location>
    </subcellularLocation>
</comment>
<dbReference type="EC" id="2.7.13.3" evidence="3"/>